<gene>
    <name evidence="1" type="ORF">M0G41_12510</name>
</gene>
<comment type="caution">
    <text evidence="1">The sequence shown here is derived from an EMBL/GenBank/DDBJ whole genome shotgun (WGS) entry which is preliminary data.</text>
</comment>
<proteinExistence type="predicted"/>
<evidence type="ECO:0000313" key="1">
    <source>
        <dbReference type="EMBL" id="MCK7594491.1"/>
    </source>
</evidence>
<evidence type="ECO:0000313" key="2">
    <source>
        <dbReference type="Proteomes" id="UP001431449"/>
    </source>
</evidence>
<dbReference type="Proteomes" id="UP001431449">
    <property type="component" value="Unassembled WGS sequence"/>
</dbReference>
<dbReference type="RefSeq" id="WP_248209856.1">
    <property type="nucleotide sequence ID" value="NZ_JALNMH010000010.1"/>
</dbReference>
<dbReference type="EMBL" id="JALNMH010000010">
    <property type="protein sequence ID" value="MCK7594491.1"/>
    <property type="molecule type" value="Genomic_DNA"/>
</dbReference>
<sequence>MRSNAHLTRALPACGPWLRAGLTVLLLAGALLAARPALACEAPIYAQYRSQSPLLAELADSALLVAVHADGCVLARFPKHDLRAGTRQMGLSKADWRSLRAEIDAAAVQSIDTRQLKQRLAAADAAQSKALDAGQSARFHASADENLIEFVLPPSGADKRPRALSWTGLHADQLRLPGDPELVRIAALRGLFEDLASQAHAKGEVQP</sequence>
<name>A0ABT0GIV6_9GAMM</name>
<protein>
    <recommendedName>
        <fullName evidence="3">Chalcone isomerase-like</fullName>
    </recommendedName>
</protein>
<evidence type="ECO:0008006" key="3">
    <source>
        <dbReference type="Google" id="ProtNLM"/>
    </source>
</evidence>
<keyword evidence="2" id="KW-1185">Reference proteome</keyword>
<accession>A0ABT0GIV6</accession>
<reference evidence="1" key="1">
    <citation type="submission" date="2022-04" db="EMBL/GenBank/DDBJ databases">
        <title>Lysobacter sp. CAU 1642 isolated from sea sand.</title>
        <authorList>
            <person name="Kim W."/>
        </authorList>
    </citation>
    <scope>NUCLEOTIDE SEQUENCE</scope>
    <source>
        <strain evidence="1">CAU 1642</strain>
    </source>
</reference>
<organism evidence="1 2">
    <name type="scientific">Pseudomarimonas salicorniae</name>
    <dbReference type="NCBI Taxonomy" id="2933270"/>
    <lineage>
        <taxon>Bacteria</taxon>
        <taxon>Pseudomonadati</taxon>
        <taxon>Pseudomonadota</taxon>
        <taxon>Gammaproteobacteria</taxon>
        <taxon>Lysobacterales</taxon>
        <taxon>Lysobacteraceae</taxon>
        <taxon>Pseudomarimonas</taxon>
    </lineage>
</organism>